<feature type="transmembrane region" description="Helical" evidence="1">
    <location>
        <begin position="367"/>
        <end position="389"/>
    </location>
</feature>
<feature type="transmembrane region" description="Helical" evidence="1">
    <location>
        <begin position="84"/>
        <end position="108"/>
    </location>
</feature>
<dbReference type="InterPro" id="IPR036259">
    <property type="entry name" value="MFS_trans_sf"/>
</dbReference>
<feature type="transmembrane region" description="Helical" evidence="1">
    <location>
        <begin position="301"/>
        <end position="319"/>
    </location>
</feature>
<comment type="caution">
    <text evidence="2">The sequence shown here is derived from an EMBL/GenBank/DDBJ whole genome shotgun (WGS) entry which is preliminary data.</text>
</comment>
<keyword evidence="1" id="KW-0812">Transmembrane</keyword>
<dbReference type="AlphaFoldDB" id="A0A0P8A920"/>
<organism evidence="2 3">
    <name type="scientific">Candidatus Methanoperedens nitratireducens</name>
    <dbReference type="NCBI Taxonomy" id="1392998"/>
    <lineage>
        <taxon>Archaea</taxon>
        <taxon>Methanobacteriati</taxon>
        <taxon>Methanobacteriota</taxon>
        <taxon>Stenosarchaea group</taxon>
        <taxon>Methanomicrobia</taxon>
        <taxon>Methanosarcinales</taxon>
        <taxon>ANME-2 cluster</taxon>
        <taxon>Candidatus Methanoperedentaceae</taxon>
        <taxon>Candidatus Methanoperedens</taxon>
    </lineage>
</organism>
<dbReference type="Proteomes" id="UP000050360">
    <property type="component" value="Unassembled WGS sequence"/>
</dbReference>
<dbReference type="GO" id="GO:0022857">
    <property type="term" value="F:transmembrane transporter activity"/>
    <property type="evidence" value="ECO:0007669"/>
    <property type="project" value="InterPro"/>
</dbReference>
<protein>
    <submittedName>
        <fullName evidence="2">Major Facilitator Superfamily protein</fullName>
    </submittedName>
</protein>
<feature type="transmembrane region" description="Helical" evidence="1">
    <location>
        <begin position="114"/>
        <end position="133"/>
    </location>
</feature>
<dbReference type="Pfam" id="PF07690">
    <property type="entry name" value="MFS_1"/>
    <property type="match status" value="1"/>
</dbReference>
<feature type="transmembrane region" description="Helical" evidence="1">
    <location>
        <begin position="21"/>
        <end position="45"/>
    </location>
</feature>
<sequence length="539" mass="60363">MKFPAKDSLTEDELKSGLKNVIMDGLTTQAIATLTGGVFLVAFALKLGASNLTIGILAAIPPLGQLIQLPAIYIVEKYRIRKEICILSTALSRSFWLLIALIPFLVFIKNPLTLLIIALIINAALSAVGACSWNSWMRDLVPMNKMGSFFGKRMIYASIVGILFSLAAGIFIDYWKRLYPDNELYAYSYVFFVGFLAGMSGLYFLSKIPEPRMIIIKEKINFSRLLFQPFKDTNFKNLIIFLGSWNFAVNLAAPFFTVYMLKRLNLDMSTIIILMVLNQVTSIAFLRLWGKYSDRFSNKSILSINGPLFIVCILAWTFTARPDKHIFTMPLLVAIHILMGISSAGITLSSGNIGLKLAPQGQATSYLAANSFVNSLAAGIAPVLGGLFADFFELSELWAQIGWRSPVSTRAFNALYFQSLDFFFLFAFLIGFYSIHRLALVKEVGEVEEKIVIDEIISEVRRDMRSFSTASGLRSTVQFPFSVLRGTIGNVRAINNFKSSLSSFNRRRVIKNAMFKSAFKKRLRSISRKEVTEETNKTL</sequence>
<evidence type="ECO:0000313" key="3">
    <source>
        <dbReference type="Proteomes" id="UP000050360"/>
    </source>
</evidence>
<dbReference type="InterPro" id="IPR011701">
    <property type="entry name" value="MFS"/>
</dbReference>
<feature type="transmembrane region" description="Helical" evidence="1">
    <location>
        <begin position="51"/>
        <end position="72"/>
    </location>
</feature>
<dbReference type="EMBL" id="LKCM01000057">
    <property type="protein sequence ID" value="KPQ44777.1"/>
    <property type="molecule type" value="Genomic_DNA"/>
</dbReference>
<dbReference type="SUPFAM" id="SSF103473">
    <property type="entry name" value="MFS general substrate transporter"/>
    <property type="match status" value="1"/>
</dbReference>
<reference evidence="2 3" key="1">
    <citation type="submission" date="2015-09" db="EMBL/GenBank/DDBJ databases">
        <title>A metagenomics-based metabolic model of nitrate-dependent anaerobic oxidation of methane by Methanoperedens-like archaea.</title>
        <authorList>
            <person name="Arshad A."/>
            <person name="Speth D.R."/>
            <person name="De Graaf R.M."/>
            <person name="Op Den Camp H.J."/>
            <person name="Jetten M.S."/>
            <person name="Welte C.U."/>
        </authorList>
    </citation>
    <scope>NUCLEOTIDE SEQUENCE [LARGE SCALE GENOMIC DNA]</scope>
</reference>
<evidence type="ECO:0000256" key="1">
    <source>
        <dbReference type="SAM" id="Phobius"/>
    </source>
</evidence>
<evidence type="ECO:0000313" key="2">
    <source>
        <dbReference type="EMBL" id="KPQ44777.1"/>
    </source>
</evidence>
<proteinExistence type="predicted"/>
<feature type="transmembrane region" description="Helical" evidence="1">
    <location>
        <begin position="238"/>
        <end position="259"/>
    </location>
</feature>
<accession>A0A0P8A920</accession>
<dbReference type="PANTHER" id="PTHR23526">
    <property type="entry name" value="INTEGRAL MEMBRANE TRANSPORT PROTEIN-RELATED"/>
    <property type="match status" value="1"/>
</dbReference>
<keyword evidence="1" id="KW-0472">Membrane</keyword>
<dbReference type="InterPro" id="IPR052528">
    <property type="entry name" value="Sugar_transport-like"/>
</dbReference>
<dbReference type="Gene3D" id="1.20.1250.20">
    <property type="entry name" value="MFS general substrate transporter like domains"/>
    <property type="match status" value="1"/>
</dbReference>
<feature type="transmembrane region" description="Helical" evidence="1">
    <location>
        <begin position="271"/>
        <end position="289"/>
    </location>
</feature>
<keyword evidence="1" id="KW-1133">Transmembrane helix</keyword>
<feature type="transmembrane region" description="Helical" evidence="1">
    <location>
        <begin position="415"/>
        <end position="435"/>
    </location>
</feature>
<gene>
    <name evidence="2" type="ORF">MPEBLZ_00630</name>
</gene>
<feature type="transmembrane region" description="Helical" evidence="1">
    <location>
        <begin position="154"/>
        <end position="172"/>
    </location>
</feature>
<feature type="transmembrane region" description="Helical" evidence="1">
    <location>
        <begin position="184"/>
        <end position="205"/>
    </location>
</feature>
<name>A0A0P8A920_9EURY</name>
<feature type="transmembrane region" description="Helical" evidence="1">
    <location>
        <begin position="331"/>
        <end position="355"/>
    </location>
</feature>
<dbReference type="PANTHER" id="PTHR23526:SF2">
    <property type="entry name" value="MAJOR FACILITATOR SUPERFAMILY (MFS) PROFILE DOMAIN-CONTAINING PROTEIN"/>
    <property type="match status" value="1"/>
</dbReference>
<dbReference type="PATRIC" id="fig|1719120.3.peg.687"/>